<feature type="compositionally biased region" description="Polar residues" evidence="1">
    <location>
        <begin position="23"/>
        <end position="47"/>
    </location>
</feature>
<protein>
    <recommendedName>
        <fullName evidence="5">Secreted protein</fullName>
    </recommendedName>
</protein>
<evidence type="ECO:0008006" key="5">
    <source>
        <dbReference type="Google" id="ProtNLM"/>
    </source>
</evidence>
<evidence type="ECO:0000313" key="3">
    <source>
        <dbReference type="EMBL" id="SMP53483.1"/>
    </source>
</evidence>
<feature type="region of interest" description="Disordered" evidence="1">
    <location>
        <begin position="23"/>
        <end position="49"/>
    </location>
</feature>
<feature type="chain" id="PRO_5046131524" description="Secreted protein" evidence="2">
    <location>
        <begin position="24"/>
        <end position="64"/>
    </location>
</feature>
<proteinExistence type="predicted"/>
<comment type="caution">
    <text evidence="3">The sequence shown here is derived from an EMBL/GenBank/DDBJ whole genome shotgun (WGS) entry which is preliminary data.</text>
</comment>
<organism evidence="3 4">
    <name type="scientific">Neorhodopirellula lusitana</name>
    <dbReference type="NCBI Taxonomy" id="445327"/>
    <lineage>
        <taxon>Bacteria</taxon>
        <taxon>Pseudomonadati</taxon>
        <taxon>Planctomycetota</taxon>
        <taxon>Planctomycetia</taxon>
        <taxon>Pirellulales</taxon>
        <taxon>Pirellulaceae</taxon>
        <taxon>Neorhodopirellula</taxon>
    </lineage>
</organism>
<evidence type="ECO:0000256" key="1">
    <source>
        <dbReference type="SAM" id="MobiDB-lite"/>
    </source>
</evidence>
<keyword evidence="4" id="KW-1185">Reference proteome</keyword>
<keyword evidence="2" id="KW-0732">Signal</keyword>
<dbReference type="Proteomes" id="UP001158067">
    <property type="component" value="Unassembled WGS sequence"/>
</dbReference>
<evidence type="ECO:0000313" key="4">
    <source>
        <dbReference type="Proteomes" id="UP001158067"/>
    </source>
</evidence>
<reference evidence="3 4" key="1">
    <citation type="submission" date="2017-05" db="EMBL/GenBank/DDBJ databases">
        <authorList>
            <person name="Varghese N."/>
            <person name="Submissions S."/>
        </authorList>
    </citation>
    <scope>NUCLEOTIDE SEQUENCE [LARGE SCALE GENOMIC DNA]</scope>
    <source>
        <strain evidence="3 4">DSM 25457</strain>
    </source>
</reference>
<dbReference type="RefSeq" id="WP_283432310.1">
    <property type="nucleotide sequence ID" value="NZ_FXUG01000004.1"/>
</dbReference>
<feature type="signal peptide" evidence="2">
    <location>
        <begin position="1"/>
        <end position="23"/>
    </location>
</feature>
<accession>A0ABY1Q104</accession>
<evidence type="ECO:0000256" key="2">
    <source>
        <dbReference type="SAM" id="SignalP"/>
    </source>
</evidence>
<name>A0ABY1Q104_9BACT</name>
<sequence>MFRPSFALSLVTALFAVDASAHSQSESSHTIQSRSQSVESVEPNENQRIVMDARRELGNQLRSL</sequence>
<dbReference type="EMBL" id="FXUG01000004">
    <property type="protein sequence ID" value="SMP53483.1"/>
    <property type="molecule type" value="Genomic_DNA"/>
</dbReference>
<gene>
    <name evidence="3" type="ORF">SAMN06265222_104119</name>
</gene>